<organism evidence="2 3">
    <name type="scientific">Gonapodya prolifera (strain JEL478)</name>
    <name type="common">Monoblepharis prolifera</name>
    <dbReference type="NCBI Taxonomy" id="1344416"/>
    <lineage>
        <taxon>Eukaryota</taxon>
        <taxon>Fungi</taxon>
        <taxon>Fungi incertae sedis</taxon>
        <taxon>Chytridiomycota</taxon>
        <taxon>Chytridiomycota incertae sedis</taxon>
        <taxon>Monoblepharidomycetes</taxon>
        <taxon>Monoblepharidales</taxon>
        <taxon>Gonapodyaceae</taxon>
        <taxon>Gonapodya</taxon>
    </lineage>
</organism>
<gene>
    <name evidence="2" type="ORF">M427DRAFT_180750</name>
</gene>
<keyword evidence="3" id="KW-1185">Reference proteome</keyword>
<evidence type="ECO:0000256" key="1">
    <source>
        <dbReference type="SAM" id="MobiDB-lite"/>
    </source>
</evidence>
<proteinExistence type="predicted"/>
<evidence type="ECO:0000313" key="3">
    <source>
        <dbReference type="Proteomes" id="UP000070544"/>
    </source>
</evidence>
<dbReference type="EMBL" id="KQ965740">
    <property type="protein sequence ID" value="KXS18983.1"/>
    <property type="molecule type" value="Genomic_DNA"/>
</dbReference>
<protein>
    <submittedName>
        <fullName evidence="2">Uncharacterized protein</fullName>
    </submittedName>
</protein>
<dbReference type="Proteomes" id="UP000070544">
    <property type="component" value="Unassembled WGS sequence"/>
</dbReference>
<name>A0A139AR34_GONPJ</name>
<evidence type="ECO:0000313" key="2">
    <source>
        <dbReference type="EMBL" id="KXS18983.1"/>
    </source>
</evidence>
<reference evidence="2 3" key="1">
    <citation type="journal article" date="2015" name="Genome Biol. Evol.">
        <title>Phylogenomic analyses indicate that early fungi evolved digesting cell walls of algal ancestors of land plants.</title>
        <authorList>
            <person name="Chang Y."/>
            <person name="Wang S."/>
            <person name="Sekimoto S."/>
            <person name="Aerts A.L."/>
            <person name="Choi C."/>
            <person name="Clum A."/>
            <person name="LaButti K.M."/>
            <person name="Lindquist E.A."/>
            <person name="Yee Ngan C."/>
            <person name="Ohm R.A."/>
            <person name="Salamov A.A."/>
            <person name="Grigoriev I.V."/>
            <person name="Spatafora J.W."/>
            <person name="Berbee M.L."/>
        </authorList>
    </citation>
    <scope>NUCLEOTIDE SEQUENCE [LARGE SCALE GENOMIC DNA]</scope>
    <source>
        <strain evidence="2 3">JEL478</strain>
    </source>
</reference>
<sequence length="170" mass="18463">MRRAERAAMATVSTRLRRAGTAASDARRGGLSGTIEGLESSKPAQRFQFSLDVTGVGTAAPAPIQASSRATSNCEMLPPSTPLRPRPPAFEVQRVFTPAAPKRARQVEITSRPVHELALPPWHFFTLTRDAIASTDSSQLLLSRSNSLQRTAVQGALNHHPSIFDCKHNR</sequence>
<accession>A0A139AR34</accession>
<dbReference type="AlphaFoldDB" id="A0A139AR34"/>
<feature type="region of interest" description="Disordered" evidence="1">
    <location>
        <begin position="66"/>
        <end position="87"/>
    </location>
</feature>